<dbReference type="SUPFAM" id="SSF53383">
    <property type="entry name" value="PLP-dependent transferases"/>
    <property type="match status" value="1"/>
</dbReference>
<dbReference type="Gene3D" id="3.90.1150.10">
    <property type="entry name" value="Aspartate Aminotransferase, domain 1"/>
    <property type="match status" value="1"/>
</dbReference>
<gene>
    <name evidence="7" type="ORF">EI71_01839</name>
</gene>
<dbReference type="CDD" id="cd00609">
    <property type="entry name" value="AAT_like"/>
    <property type="match status" value="1"/>
</dbReference>
<keyword evidence="4 7" id="KW-0456">Lyase</keyword>
<dbReference type="FunCoup" id="A0A397QTD6">
    <property type="interactions" value="175"/>
</dbReference>
<evidence type="ECO:0000313" key="8">
    <source>
        <dbReference type="Proteomes" id="UP000266506"/>
    </source>
</evidence>
<dbReference type="InterPro" id="IPR051798">
    <property type="entry name" value="Class-II_PLP-Dep_Aminotrans"/>
</dbReference>
<dbReference type="InParanoid" id="A0A397QTD6"/>
<comment type="similarity">
    <text evidence="5">Belongs to the class-II pyridoxal-phosphate-dependent aminotransferase family. MalY/PatB cystathionine beta-lyase subfamily.</text>
</comment>
<evidence type="ECO:0000313" key="7">
    <source>
        <dbReference type="EMBL" id="RIA64850.1"/>
    </source>
</evidence>
<protein>
    <recommendedName>
        <fullName evidence="2">cysteine-S-conjugate beta-lyase</fullName>
        <ecNumber evidence="2">4.4.1.13</ecNumber>
    </recommendedName>
</protein>
<reference evidence="7 8" key="1">
    <citation type="submission" date="2018-08" db="EMBL/GenBank/DDBJ databases">
        <title>Genomic Encyclopedia of Archaeal and Bacterial Type Strains, Phase II (KMG-II): from individual species to whole genera.</title>
        <authorList>
            <person name="Goeker M."/>
        </authorList>
    </citation>
    <scope>NUCLEOTIDE SEQUENCE [LARGE SCALE GENOMIC DNA]</scope>
    <source>
        <strain evidence="7 8">ATCC 27112</strain>
    </source>
</reference>
<dbReference type="InterPro" id="IPR004839">
    <property type="entry name" value="Aminotransferase_I/II_large"/>
</dbReference>
<dbReference type="GO" id="GO:0047804">
    <property type="term" value="F:cysteine-S-conjugate beta-lyase activity"/>
    <property type="evidence" value="ECO:0007669"/>
    <property type="project" value="UniProtKB-EC"/>
</dbReference>
<dbReference type="InterPro" id="IPR015422">
    <property type="entry name" value="PyrdxlP-dep_Trfase_small"/>
</dbReference>
<organism evidence="7 8">
    <name type="scientific">Anaeroplasma bactoclasticum</name>
    <dbReference type="NCBI Taxonomy" id="2088"/>
    <lineage>
        <taxon>Bacteria</taxon>
        <taxon>Bacillati</taxon>
        <taxon>Mycoplasmatota</taxon>
        <taxon>Mollicutes</taxon>
        <taxon>Anaeroplasmatales</taxon>
        <taxon>Anaeroplasmataceae</taxon>
        <taxon>Anaeroplasma</taxon>
    </lineage>
</organism>
<dbReference type="RefSeq" id="WP_119016905.1">
    <property type="nucleotide sequence ID" value="NZ_QXEV01000034.1"/>
</dbReference>
<dbReference type="NCBIfam" id="TIGR04350">
    <property type="entry name" value="C_S_lyase_PatB"/>
    <property type="match status" value="1"/>
</dbReference>
<dbReference type="PANTHER" id="PTHR43525:SF1">
    <property type="entry name" value="PROTEIN MALY"/>
    <property type="match status" value="1"/>
</dbReference>
<keyword evidence="3" id="KW-0663">Pyridoxal phosphate</keyword>
<dbReference type="EC" id="4.4.1.13" evidence="2"/>
<dbReference type="Proteomes" id="UP000266506">
    <property type="component" value="Unassembled WGS sequence"/>
</dbReference>
<evidence type="ECO:0000259" key="6">
    <source>
        <dbReference type="Pfam" id="PF00155"/>
    </source>
</evidence>
<feature type="domain" description="Aminotransferase class I/classII large" evidence="6">
    <location>
        <begin position="31"/>
        <end position="366"/>
    </location>
</feature>
<dbReference type="InterPro" id="IPR027619">
    <property type="entry name" value="C-S_lyase_PatB-like"/>
</dbReference>
<dbReference type="InterPro" id="IPR015424">
    <property type="entry name" value="PyrdxlP-dep_Trfase"/>
</dbReference>
<dbReference type="GO" id="GO:0030170">
    <property type="term" value="F:pyridoxal phosphate binding"/>
    <property type="evidence" value="ECO:0007669"/>
    <property type="project" value="InterPro"/>
</dbReference>
<dbReference type="Pfam" id="PF00155">
    <property type="entry name" value="Aminotran_1_2"/>
    <property type="match status" value="1"/>
</dbReference>
<evidence type="ECO:0000256" key="3">
    <source>
        <dbReference type="ARBA" id="ARBA00022898"/>
    </source>
</evidence>
<keyword evidence="8" id="KW-1185">Reference proteome</keyword>
<comment type="cofactor">
    <cofactor evidence="1">
        <name>pyridoxal 5'-phosphate</name>
        <dbReference type="ChEBI" id="CHEBI:597326"/>
    </cofactor>
</comment>
<evidence type="ECO:0000256" key="1">
    <source>
        <dbReference type="ARBA" id="ARBA00001933"/>
    </source>
</evidence>
<comment type="caution">
    <text evidence="7">The sequence shown here is derived from an EMBL/GenBank/DDBJ whole genome shotgun (WGS) entry which is preliminary data.</text>
</comment>
<accession>A0A397QTD6</accession>
<evidence type="ECO:0000256" key="5">
    <source>
        <dbReference type="ARBA" id="ARBA00037974"/>
    </source>
</evidence>
<dbReference type="OrthoDB" id="9802872at2"/>
<name>A0A397QTD6_9MOLU</name>
<dbReference type="InterPro" id="IPR015421">
    <property type="entry name" value="PyrdxlP-dep_Trfase_major"/>
</dbReference>
<evidence type="ECO:0000256" key="4">
    <source>
        <dbReference type="ARBA" id="ARBA00023239"/>
    </source>
</evidence>
<proteinExistence type="inferred from homology"/>
<evidence type="ECO:0000256" key="2">
    <source>
        <dbReference type="ARBA" id="ARBA00012224"/>
    </source>
</evidence>
<dbReference type="AlphaFoldDB" id="A0A397QTD6"/>
<sequence length="384" mass="44073">MYDFSKKINRKNSNSYKWDSVDATLPMWVADMDFEACPDIIDAIKKRMECPVFGYSITPKEYFLAYQAWWERRHHIKFDLDWMIFSTGVVPTISSTVRKLTTVGEKVLIMAPVYNIFYNSIINNGRFVLSSDLVYENNEYHIDFNDLEKKMSDPQVSLMILCNPHNPVGKIWSFDDLKKIGSLSVKYNVIVLSDEIHCDIVEKGYEYIPYMSVSEECKMNSVTAISATKCFGIPGLQSSAVVIPNPILRHKVNRGLNTDECAEGNVFAFDPIIAAFSKGEAWVNEMNDYVTNNKKVFMEELKDTNLIFVDANALYLLWVDVSKYTLDSKRLVKFIKDETGLYITEGSEYGESGKSFVRINLATTLDNVLDSTRRMKQALQLYKE</sequence>
<dbReference type="Gene3D" id="3.40.640.10">
    <property type="entry name" value="Type I PLP-dependent aspartate aminotransferase-like (Major domain)"/>
    <property type="match status" value="1"/>
</dbReference>
<dbReference type="EMBL" id="QXEV01000034">
    <property type="protein sequence ID" value="RIA64850.1"/>
    <property type="molecule type" value="Genomic_DNA"/>
</dbReference>
<dbReference type="PANTHER" id="PTHR43525">
    <property type="entry name" value="PROTEIN MALY"/>
    <property type="match status" value="1"/>
</dbReference>